<dbReference type="EMBL" id="RAWE01000003">
    <property type="protein sequence ID" value="RKH07483.1"/>
    <property type="molecule type" value="Genomic_DNA"/>
</dbReference>
<protein>
    <submittedName>
        <fullName evidence="1">Uncharacterized protein</fullName>
    </submittedName>
</protein>
<dbReference type="PROSITE" id="PS51257">
    <property type="entry name" value="PROKAR_LIPOPROTEIN"/>
    <property type="match status" value="1"/>
</dbReference>
<sequence>MPMRALALTALLLGSAACRTPRPEAGAAARADLSVATCELPSSPAELIPLAEAPIPGELHERFDLPDSPAWWAPAPEDAERQRYREALVARLGAGGVEARALLARSREQFAAQALPLRREAENNARVLEGGAGTVGPTSCLEWRLFQRQARRFPMLEHPTEFSAYVLRGQGRLHVYFSGADRAGAKLRSEVTERVAAEVARGFVLVAHAHNHNFMFDRVPGDRLWTTPETVNVVGGGVAPSLTDVQAYRGMHEALGLQGAWVTNGLETGRYTAGDFTRLSAWEPVP</sequence>
<proteinExistence type="predicted"/>
<reference evidence="2" key="1">
    <citation type="submission" date="2018-09" db="EMBL/GenBank/DDBJ databases">
        <authorList>
            <person name="Livingstone P.G."/>
            <person name="Whitworth D.E."/>
        </authorList>
    </citation>
    <scope>NUCLEOTIDE SEQUENCE [LARGE SCALE GENOMIC DNA]</scope>
    <source>
        <strain evidence="2">CA043D</strain>
    </source>
</reference>
<dbReference type="Proteomes" id="UP000268313">
    <property type="component" value="Unassembled WGS sequence"/>
</dbReference>
<name>A0A3A8KH65_9BACT</name>
<evidence type="ECO:0000313" key="1">
    <source>
        <dbReference type="EMBL" id="RKH07483.1"/>
    </source>
</evidence>
<keyword evidence="2" id="KW-1185">Reference proteome</keyword>
<evidence type="ECO:0000313" key="2">
    <source>
        <dbReference type="Proteomes" id="UP000268313"/>
    </source>
</evidence>
<comment type="caution">
    <text evidence="1">The sequence shown here is derived from an EMBL/GenBank/DDBJ whole genome shotgun (WGS) entry which is preliminary data.</text>
</comment>
<accession>A0A3A8KH65</accession>
<organism evidence="1 2">
    <name type="scientific">Corallococcus carmarthensis</name>
    <dbReference type="NCBI Taxonomy" id="2316728"/>
    <lineage>
        <taxon>Bacteria</taxon>
        <taxon>Pseudomonadati</taxon>
        <taxon>Myxococcota</taxon>
        <taxon>Myxococcia</taxon>
        <taxon>Myxococcales</taxon>
        <taxon>Cystobacterineae</taxon>
        <taxon>Myxococcaceae</taxon>
        <taxon>Corallococcus</taxon>
    </lineage>
</organism>
<dbReference type="AlphaFoldDB" id="A0A3A8KH65"/>
<gene>
    <name evidence="1" type="ORF">D7X32_01595</name>
</gene>